<keyword evidence="7 8" id="KW-0472">Membrane</keyword>
<reference evidence="10" key="2">
    <citation type="submission" date="2019-01" db="EMBL/GenBank/DDBJ databases">
        <title>Genome sequence of Desulfonema ishimotonii strain Tokyo 01.</title>
        <authorList>
            <person name="Fukui M."/>
        </authorList>
    </citation>
    <scope>NUCLEOTIDE SEQUENCE [LARGE SCALE GENOMIC DNA]</scope>
    <source>
        <strain evidence="10">Tokyo 01</strain>
    </source>
</reference>
<evidence type="ECO:0000256" key="7">
    <source>
        <dbReference type="ARBA" id="ARBA00023136"/>
    </source>
</evidence>
<evidence type="ECO:0008006" key="11">
    <source>
        <dbReference type="Google" id="ProtNLM"/>
    </source>
</evidence>
<feature type="transmembrane region" description="Helical" evidence="8">
    <location>
        <begin position="90"/>
        <end position="111"/>
    </location>
</feature>
<keyword evidence="5 8" id="KW-0812">Transmembrane</keyword>
<dbReference type="OrthoDB" id="5419280at2"/>
<keyword evidence="3" id="KW-0328">Glycosyltransferase</keyword>
<keyword evidence="4" id="KW-0808">Transferase</keyword>
<dbReference type="PANTHER" id="PTHR33908:SF11">
    <property type="entry name" value="MEMBRANE PROTEIN"/>
    <property type="match status" value="1"/>
</dbReference>
<dbReference type="PANTHER" id="PTHR33908">
    <property type="entry name" value="MANNOSYLTRANSFERASE YKCB-RELATED"/>
    <property type="match status" value="1"/>
</dbReference>
<dbReference type="GO" id="GO:0016763">
    <property type="term" value="F:pentosyltransferase activity"/>
    <property type="evidence" value="ECO:0007669"/>
    <property type="project" value="TreeGrafter"/>
</dbReference>
<proteinExistence type="predicted"/>
<dbReference type="InterPro" id="IPR050297">
    <property type="entry name" value="LipidA_mod_glycosyltrf_83"/>
</dbReference>
<name>A0A401FXF6_9BACT</name>
<keyword evidence="6 8" id="KW-1133">Transmembrane helix</keyword>
<dbReference type="GO" id="GO:0005886">
    <property type="term" value="C:plasma membrane"/>
    <property type="evidence" value="ECO:0007669"/>
    <property type="project" value="UniProtKB-SubCell"/>
</dbReference>
<sequence length="529" mass="60900">MRTNSIEDMPQKRAGHWHIPKAAALVILIGAAIRLYAFAENPLINSDGFLYIQQAKALYYGLSDAIVRCYKYLSAYPVLIALTYDVWDDWVIAGQSISLLFSILTFFPAYWLVRRFLDEHTSVLTLLALVLMPPFILISRDVMRGPVYWFFSMTGLWLFILQMENSRCRLAFASSLCFMMGAWTRIEGSLFILISVAYLTGGGGEKKWRRLFCFLLPFIALFIVGAIYILHAHVDVMALFKPERILSRPLEFFSRYSELRQNLKLLDRQNLPGFSPYFFPRVRNLVWLIALGTLAVQVIETMFYIFFVLLIFGMIKTLPRLRTDPGLRYLAMTSVFALITLYAQIIYNWAMTSRFVALFLFPALVFMGVGLKETWVFIAGKFRMNALRACVLVGVAIMAITLPKNLSARYVRDKLVFREIGRFISQREQGGQAISVAGAFKRVRNVHFYANLESPIAPCFEEICFLNAVTPESLQMVRAHDIHYIIWDEKNSSPGVPARIETELNDRFENVREWQSSRLGRLILYEVKK</sequence>
<feature type="transmembrane region" description="Helical" evidence="8">
    <location>
        <begin position="327"/>
        <end position="349"/>
    </location>
</feature>
<feature type="transmembrane region" description="Helical" evidence="8">
    <location>
        <begin position="211"/>
        <end position="230"/>
    </location>
</feature>
<dbReference type="GO" id="GO:0009103">
    <property type="term" value="P:lipopolysaccharide biosynthetic process"/>
    <property type="evidence" value="ECO:0007669"/>
    <property type="project" value="UniProtKB-ARBA"/>
</dbReference>
<dbReference type="AlphaFoldDB" id="A0A401FXF6"/>
<reference evidence="10" key="1">
    <citation type="submission" date="2017-11" db="EMBL/GenBank/DDBJ databases">
        <authorList>
            <person name="Watanabe M."/>
            <person name="Kojima H."/>
        </authorList>
    </citation>
    <scope>NUCLEOTIDE SEQUENCE [LARGE SCALE GENOMIC DNA]</scope>
    <source>
        <strain evidence="10">Tokyo 01</strain>
    </source>
</reference>
<evidence type="ECO:0000256" key="6">
    <source>
        <dbReference type="ARBA" id="ARBA00022989"/>
    </source>
</evidence>
<feature type="transmembrane region" description="Helical" evidence="8">
    <location>
        <begin position="385"/>
        <end position="402"/>
    </location>
</feature>
<organism evidence="9 10">
    <name type="scientific">Desulfonema ishimotonii</name>
    <dbReference type="NCBI Taxonomy" id="45657"/>
    <lineage>
        <taxon>Bacteria</taxon>
        <taxon>Pseudomonadati</taxon>
        <taxon>Thermodesulfobacteriota</taxon>
        <taxon>Desulfobacteria</taxon>
        <taxon>Desulfobacterales</taxon>
        <taxon>Desulfococcaceae</taxon>
        <taxon>Desulfonema</taxon>
    </lineage>
</organism>
<evidence type="ECO:0000313" key="10">
    <source>
        <dbReference type="Proteomes" id="UP000288096"/>
    </source>
</evidence>
<evidence type="ECO:0000256" key="8">
    <source>
        <dbReference type="SAM" id="Phobius"/>
    </source>
</evidence>
<accession>A0A401FXF6</accession>
<dbReference type="RefSeq" id="WP_124328893.1">
    <property type="nucleotide sequence ID" value="NZ_BEXT01000001.1"/>
</dbReference>
<evidence type="ECO:0000256" key="4">
    <source>
        <dbReference type="ARBA" id="ARBA00022679"/>
    </source>
</evidence>
<dbReference type="Proteomes" id="UP000288096">
    <property type="component" value="Unassembled WGS sequence"/>
</dbReference>
<evidence type="ECO:0000256" key="3">
    <source>
        <dbReference type="ARBA" id="ARBA00022676"/>
    </source>
</evidence>
<evidence type="ECO:0000256" key="2">
    <source>
        <dbReference type="ARBA" id="ARBA00022475"/>
    </source>
</evidence>
<feature type="transmembrane region" description="Helical" evidence="8">
    <location>
        <begin position="123"/>
        <end position="140"/>
    </location>
</feature>
<feature type="transmembrane region" description="Helical" evidence="8">
    <location>
        <begin position="285"/>
        <end position="315"/>
    </location>
</feature>
<feature type="transmembrane region" description="Helical" evidence="8">
    <location>
        <begin position="355"/>
        <end position="378"/>
    </location>
</feature>
<feature type="transmembrane region" description="Helical" evidence="8">
    <location>
        <begin position="170"/>
        <end position="199"/>
    </location>
</feature>
<dbReference type="EMBL" id="BEXT01000001">
    <property type="protein sequence ID" value="GBC61629.1"/>
    <property type="molecule type" value="Genomic_DNA"/>
</dbReference>
<feature type="transmembrane region" description="Helical" evidence="8">
    <location>
        <begin position="21"/>
        <end position="39"/>
    </location>
</feature>
<evidence type="ECO:0000256" key="5">
    <source>
        <dbReference type="ARBA" id="ARBA00022692"/>
    </source>
</evidence>
<evidence type="ECO:0000313" key="9">
    <source>
        <dbReference type="EMBL" id="GBC61629.1"/>
    </source>
</evidence>
<gene>
    <name evidence="9" type="ORF">DENIS_2591</name>
</gene>
<comment type="subcellular location">
    <subcellularLocation>
        <location evidence="1">Cell membrane</location>
        <topology evidence="1">Multi-pass membrane protein</topology>
    </subcellularLocation>
</comment>
<evidence type="ECO:0000256" key="1">
    <source>
        <dbReference type="ARBA" id="ARBA00004651"/>
    </source>
</evidence>
<keyword evidence="2" id="KW-1003">Cell membrane</keyword>
<protein>
    <recommendedName>
        <fullName evidence="11">Glycosyltransferase RgtA/B/C/D-like domain-containing protein</fullName>
    </recommendedName>
</protein>
<comment type="caution">
    <text evidence="9">The sequence shown here is derived from an EMBL/GenBank/DDBJ whole genome shotgun (WGS) entry which is preliminary data.</text>
</comment>
<keyword evidence="10" id="KW-1185">Reference proteome</keyword>